<evidence type="ECO:0000313" key="2">
    <source>
        <dbReference type="EMBL" id="QHV96586.1"/>
    </source>
</evidence>
<protein>
    <submittedName>
        <fullName evidence="2">Uncharacterized protein</fullName>
    </submittedName>
</protein>
<sequence length="195" mass="22455">MNFASIKPYWANCFLLTIPVLIWDLLLTDKLPEAYQPEVFRHDIPSWITYGESISQTIIFVLALLMPIRMASSLSKRSLFLYVAGLLIYFASWLPLIYFPASSWSYSLPGFMAPAYTPVLWLTGIGLMGNSFYLNVSFHRWYFLSIALLFILFHIVHTHLIYSRVHKANHQTRLRAGPSLLPTAWPGNSAHRYPI</sequence>
<dbReference type="RefSeq" id="WP_162386992.1">
    <property type="nucleotide sequence ID" value="NZ_CP045997.1"/>
</dbReference>
<dbReference type="KEGG" id="senf:GJR95_16900"/>
<keyword evidence="1" id="KW-0472">Membrane</keyword>
<gene>
    <name evidence="2" type="ORF">GJR95_16900</name>
</gene>
<name>A0A6P1VYV5_9BACT</name>
<evidence type="ECO:0000313" key="3">
    <source>
        <dbReference type="Proteomes" id="UP000464577"/>
    </source>
</evidence>
<keyword evidence="3" id="KW-1185">Reference proteome</keyword>
<feature type="transmembrane region" description="Helical" evidence="1">
    <location>
        <begin position="9"/>
        <end position="27"/>
    </location>
</feature>
<organism evidence="2 3">
    <name type="scientific">Spirosoma endbachense</name>
    <dbReference type="NCBI Taxonomy" id="2666025"/>
    <lineage>
        <taxon>Bacteria</taxon>
        <taxon>Pseudomonadati</taxon>
        <taxon>Bacteroidota</taxon>
        <taxon>Cytophagia</taxon>
        <taxon>Cytophagales</taxon>
        <taxon>Cytophagaceae</taxon>
        <taxon>Spirosoma</taxon>
    </lineage>
</organism>
<evidence type="ECO:0000256" key="1">
    <source>
        <dbReference type="SAM" id="Phobius"/>
    </source>
</evidence>
<dbReference type="Proteomes" id="UP000464577">
    <property type="component" value="Chromosome"/>
</dbReference>
<keyword evidence="1" id="KW-1133">Transmembrane helix</keyword>
<feature type="transmembrane region" description="Helical" evidence="1">
    <location>
        <begin position="111"/>
        <end position="134"/>
    </location>
</feature>
<dbReference type="EMBL" id="CP045997">
    <property type="protein sequence ID" value="QHV96586.1"/>
    <property type="molecule type" value="Genomic_DNA"/>
</dbReference>
<keyword evidence="1" id="KW-0812">Transmembrane</keyword>
<feature type="transmembrane region" description="Helical" evidence="1">
    <location>
        <begin position="79"/>
        <end position="99"/>
    </location>
</feature>
<dbReference type="AlphaFoldDB" id="A0A6P1VYV5"/>
<feature type="transmembrane region" description="Helical" evidence="1">
    <location>
        <begin position="141"/>
        <end position="162"/>
    </location>
</feature>
<accession>A0A6P1VYV5</accession>
<feature type="transmembrane region" description="Helical" evidence="1">
    <location>
        <begin position="47"/>
        <end position="67"/>
    </location>
</feature>
<proteinExistence type="predicted"/>
<reference evidence="2 3" key="1">
    <citation type="submission" date="2019-11" db="EMBL/GenBank/DDBJ databases">
        <title>Spirosoma endbachense sp. nov., isolated from a natural salt meadow.</title>
        <authorList>
            <person name="Rojas J."/>
            <person name="Ambika Manirajan B."/>
            <person name="Ratering S."/>
            <person name="Suarez C."/>
            <person name="Geissler-Plaum R."/>
            <person name="Schnell S."/>
        </authorList>
    </citation>
    <scope>NUCLEOTIDE SEQUENCE [LARGE SCALE GENOMIC DNA]</scope>
    <source>
        <strain evidence="2 3">I-24</strain>
    </source>
</reference>